<feature type="region of interest" description="Disordered" evidence="1">
    <location>
        <begin position="17"/>
        <end position="96"/>
    </location>
</feature>
<dbReference type="EMBL" id="CP089983">
    <property type="protein sequence ID" value="WXB02565.1"/>
    <property type="molecule type" value="Genomic_DNA"/>
</dbReference>
<feature type="compositionally biased region" description="Low complexity" evidence="1">
    <location>
        <begin position="85"/>
        <end position="96"/>
    </location>
</feature>
<evidence type="ECO:0008006" key="5">
    <source>
        <dbReference type="Google" id="ProtNLM"/>
    </source>
</evidence>
<feature type="chain" id="PRO_5046842752" description="Cytochrome c domain-containing protein" evidence="2">
    <location>
        <begin position="19"/>
        <end position="405"/>
    </location>
</feature>
<protein>
    <recommendedName>
        <fullName evidence="5">Cytochrome c domain-containing protein</fullName>
    </recommendedName>
</protein>
<name>A0ABZ2L015_9BACT</name>
<evidence type="ECO:0000313" key="3">
    <source>
        <dbReference type="EMBL" id="WXB02565.1"/>
    </source>
</evidence>
<feature type="compositionally biased region" description="Polar residues" evidence="1">
    <location>
        <begin position="65"/>
        <end position="77"/>
    </location>
</feature>
<keyword evidence="4" id="KW-1185">Reference proteome</keyword>
<dbReference type="Proteomes" id="UP001374803">
    <property type="component" value="Chromosome"/>
</dbReference>
<evidence type="ECO:0000313" key="4">
    <source>
        <dbReference type="Proteomes" id="UP001374803"/>
    </source>
</evidence>
<feature type="signal peptide" evidence="2">
    <location>
        <begin position="1"/>
        <end position="18"/>
    </location>
</feature>
<accession>A0ABZ2L015</accession>
<evidence type="ECO:0000256" key="1">
    <source>
        <dbReference type="SAM" id="MobiDB-lite"/>
    </source>
</evidence>
<proteinExistence type="predicted"/>
<dbReference type="RefSeq" id="WP_394832193.1">
    <property type="nucleotide sequence ID" value="NZ_CP089929.1"/>
</dbReference>
<gene>
    <name evidence="3" type="ORF">LVJ94_37330</name>
</gene>
<organism evidence="3 4">
    <name type="scientific">Pendulispora rubella</name>
    <dbReference type="NCBI Taxonomy" id="2741070"/>
    <lineage>
        <taxon>Bacteria</taxon>
        <taxon>Pseudomonadati</taxon>
        <taxon>Myxococcota</taxon>
        <taxon>Myxococcia</taxon>
        <taxon>Myxococcales</taxon>
        <taxon>Sorangiineae</taxon>
        <taxon>Pendulisporaceae</taxon>
        <taxon>Pendulispora</taxon>
    </lineage>
</organism>
<sequence length="405" mass="42402">MVAVLPAAMLIAAGSLGACSSSSGGTPDGPDESDGNAPDLGPRGGGDGASDGSPSRDADPEASSDAPSGTDSGSDVQQPPRDAAPDVVTPVDTGPPLDCTAVGPAGEPKELGCTGLYASWPDRTISPSARPFTPAFTSWSDGAQKSRYVYLPPGTKIDTSNMDEWRFPVGTKIWKEFRLGGLRAETRLLWKKTNSDWYRTTYVWSRDQSSAVENTAGVVNIWGTGYDVVPQSDCSLCHNGHLDGVLGFEAVGLSAAGASGLTMSALVNEQRVTDAPGAVYEVPGNATERAALGSLHANCGNACHSNSNYALAKDSGLFMRLRTDNMSSVNATDTYKTAVGVASKFQPPGETGYLRIKPSDVAHSTIPFRDGYRDTSGERIQMPPLATHKVDTAALNALKAWINTL</sequence>
<evidence type="ECO:0000256" key="2">
    <source>
        <dbReference type="SAM" id="SignalP"/>
    </source>
</evidence>
<reference evidence="3" key="1">
    <citation type="submission" date="2021-12" db="EMBL/GenBank/DDBJ databases">
        <title>Discovery of the Pendulisporaceae a myxobacterial family with distinct sporulation behavior and unique specialized metabolism.</title>
        <authorList>
            <person name="Garcia R."/>
            <person name="Popoff A."/>
            <person name="Bader C.D."/>
            <person name="Loehr J."/>
            <person name="Walesch S."/>
            <person name="Walt C."/>
            <person name="Boldt J."/>
            <person name="Bunk B."/>
            <person name="Haeckl F.J.F.P.J."/>
            <person name="Gunesch A.P."/>
            <person name="Birkelbach J."/>
            <person name="Nuebel U."/>
            <person name="Pietschmann T."/>
            <person name="Bach T."/>
            <person name="Mueller R."/>
        </authorList>
    </citation>
    <scope>NUCLEOTIDE SEQUENCE</scope>
    <source>
        <strain evidence="3">MSr11367</strain>
    </source>
</reference>
<keyword evidence="2" id="KW-0732">Signal</keyword>